<dbReference type="Proteomes" id="UP001497480">
    <property type="component" value="Unassembled WGS sequence"/>
</dbReference>
<feature type="region of interest" description="Disordered" evidence="1">
    <location>
        <begin position="243"/>
        <end position="322"/>
    </location>
</feature>
<comment type="caution">
    <text evidence="3">The sequence shown here is derived from an EMBL/GenBank/DDBJ whole genome shotgun (WGS) entry which is preliminary data.</text>
</comment>
<dbReference type="InterPro" id="IPR016024">
    <property type="entry name" value="ARM-type_fold"/>
</dbReference>
<reference evidence="3 4" key="1">
    <citation type="submission" date="2024-03" db="EMBL/GenBank/DDBJ databases">
        <authorList>
            <person name="Martinez-Hernandez J."/>
        </authorList>
    </citation>
    <scope>NUCLEOTIDE SEQUENCE [LARGE SCALE GENOMIC DNA]</scope>
</reference>
<proteinExistence type="predicted"/>
<accession>A0AAV1XEX7</accession>
<protein>
    <recommendedName>
        <fullName evidence="2">Putative plant transposon protein domain-containing protein</fullName>
    </recommendedName>
</protein>
<dbReference type="Pfam" id="PF20167">
    <property type="entry name" value="Transposase_32"/>
    <property type="match status" value="1"/>
</dbReference>
<dbReference type="SUPFAM" id="SSF48371">
    <property type="entry name" value="ARM repeat"/>
    <property type="match status" value="1"/>
</dbReference>
<name>A0AAV1XEX7_LUPLU</name>
<evidence type="ECO:0000313" key="3">
    <source>
        <dbReference type="EMBL" id="CAL0320305.1"/>
    </source>
</evidence>
<keyword evidence="4" id="KW-1185">Reference proteome</keyword>
<organism evidence="3 4">
    <name type="scientific">Lupinus luteus</name>
    <name type="common">European yellow lupine</name>
    <dbReference type="NCBI Taxonomy" id="3873"/>
    <lineage>
        <taxon>Eukaryota</taxon>
        <taxon>Viridiplantae</taxon>
        <taxon>Streptophyta</taxon>
        <taxon>Embryophyta</taxon>
        <taxon>Tracheophyta</taxon>
        <taxon>Spermatophyta</taxon>
        <taxon>Magnoliopsida</taxon>
        <taxon>eudicotyledons</taxon>
        <taxon>Gunneridae</taxon>
        <taxon>Pentapetalae</taxon>
        <taxon>rosids</taxon>
        <taxon>fabids</taxon>
        <taxon>Fabales</taxon>
        <taxon>Fabaceae</taxon>
        <taxon>Papilionoideae</taxon>
        <taxon>50 kb inversion clade</taxon>
        <taxon>genistoids sensu lato</taxon>
        <taxon>core genistoids</taxon>
        <taxon>Genisteae</taxon>
        <taxon>Lupinus</taxon>
    </lineage>
</organism>
<evidence type="ECO:0000313" key="4">
    <source>
        <dbReference type="Proteomes" id="UP001497480"/>
    </source>
</evidence>
<dbReference type="EMBL" id="CAXHTB010000014">
    <property type="protein sequence ID" value="CAL0320305.1"/>
    <property type="molecule type" value="Genomic_DNA"/>
</dbReference>
<evidence type="ECO:0000256" key="1">
    <source>
        <dbReference type="SAM" id="MobiDB-lite"/>
    </source>
</evidence>
<feature type="compositionally biased region" description="Acidic residues" evidence="1">
    <location>
        <begin position="283"/>
        <end position="297"/>
    </location>
</feature>
<feature type="compositionally biased region" description="Basic and acidic residues" evidence="1">
    <location>
        <begin position="311"/>
        <end position="322"/>
    </location>
</feature>
<feature type="compositionally biased region" description="Acidic residues" evidence="1">
    <location>
        <begin position="251"/>
        <end position="275"/>
    </location>
</feature>
<sequence length="322" mass="37314">MPSHNFSAENVLCGMVMNVNNLDNKLKDILEEVQWTKFLTLSEPVYYTLVGEFWFNAKIGDEGKIITSKVNGTNVSITPNSLAEITGYHEKGLLYTNNWSNRYNSDEISILLCMELDDTIIIWHREMSTPARFLHHIVADCVCPRPRLWIRDQLTDEEKFMLFHIMRKVKVDLNEIIFNFMKKVIIENGRTIFPYGMLLTKIFNTHNINLEGQFPDRECGPRILFDYNIEDITYSRLTTTSGVSPPFLEMKEEDDEDDYDNDDEDEDDDYYDIDESYSSHSEDNDDDDGDDDDDDNGGDDKSFVVHTTTSEGRESGVGKRKR</sequence>
<evidence type="ECO:0000259" key="2">
    <source>
        <dbReference type="Pfam" id="PF20167"/>
    </source>
</evidence>
<gene>
    <name evidence="3" type="ORF">LLUT_LOCUS21365</name>
</gene>
<feature type="domain" description="Putative plant transposon protein" evidence="2">
    <location>
        <begin position="32"/>
        <end position="208"/>
    </location>
</feature>
<dbReference type="AlphaFoldDB" id="A0AAV1XEX7"/>
<dbReference type="InterPro" id="IPR046796">
    <property type="entry name" value="Transposase_32_dom"/>
</dbReference>